<dbReference type="eggNOG" id="KOG0264">
    <property type="taxonomic scope" value="Eukaryota"/>
</dbReference>
<evidence type="ECO:0000256" key="3">
    <source>
        <dbReference type="ARBA" id="ARBA00022737"/>
    </source>
</evidence>
<comment type="subcellular location">
    <subcellularLocation>
        <location evidence="1">Nucleus</location>
    </subcellularLocation>
</comment>
<evidence type="ECO:0000256" key="6">
    <source>
        <dbReference type="PROSITE-ProRule" id="PRU00221"/>
    </source>
</evidence>
<dbReference type="InterPro" id="IPR001680">
    <property type="entry name" value="WD40_rpt"/>
</dbReference>
<keyword evidence="4" id="KW-0156">Chromatin regulator</keyword>
<dbReference type="PANTHER" id="PTHR22850">
    <property type="entry name" value="WD40 REPEAT FAMILY"/>
    <property type="match status" value="1"/>
</dbReference>
<keyword evidence="2 6" id="KW-0853">WD repeat</keyword>
<proteinExistence type="predicted"/>
<keyword evidence="11" id="KW-1185">Reference proteome</keyword>
<evidence type="ECO:0000313" key="11">
    <source>
        <dbReference type="Proteomes" id="UP000000559"/>
    </source>
</evidence>
<dbReference type="RefSeq" id="XP_715234.1">
    <property type="nucleotide sequence ID" value="XM_710141.1"/>
</dbReference>
<dbReference type="AlphaFoldDB" id="A0A1D8PRH3"/>
<dbReference type="PROSITE" id="PS50294">
    <property type="entry name" value="WD_REPEATS_REGION"/>
    <property type="match status" value="1"/>
</dbReference>
<evidence type="ECO:0000256" key="1">
    <source>
        <dbReference type="ARBA" id="ARBA00004123"/>
    </source>
</evidence>
<evidence type="ECO:0000256" key="4">
    <source>
        <dbReference type="ARBA" id="ARBA00022853"/>
    </source>
</evidence>
<dbReference type="InterPro" id="IPR019775">
    <property type="entry name" value="WD40_repeat_CS"/>
</dbReference>
<dbReference type="STRING" id="237561.A0A1D8PRH3"/>
<dbReference type="SUPFAM" id="SSF50978">
    <property type="entry name" value="WD40 repeat-like"/>
    <property type="match status" value="1"/>
</dbReference>
<dbReference type="PROSITE" id="PS50082">
    <property type="entry name" value="WD_REPEATS_2"/>
    <property type="match status" value="1"/>
</dbReference>
<feature type="region of interest" description="Disordered" evidence="7">
    <location>
        <begin position="1"/>
        <end position="20"/>
    </location>
</feature>
<dbReference type="InParanoid" id="A0A1D8PRH3"/>
<dbReference type="Pfam" id="PF12265">
    <property type="entry name" value="CAF1C_H4-bd"/>
    <property type="match status" value="1"/>
</dbReference>
<dbReference type="KEGG" id="cal:CAALFM_C703960CA"/>
<feature type="compositionally biased region" description="Acidic residues" evidence="7">
    <location>
        <begin position="451"/>
        <end position="467"/>
    </location>
</feature>
<dbReference type="GO" id="GO:0006355">
    <property type="term" value="P:regulation of DNA-templated transcription"/>
    <property type="evidence" value="ECO:0000318"/>
    <property type="project" value="GO_Central"/>
</dbReference>
<evidence type="ECO:0000256" key="5">
    <source>
        <dbReference type="ARBA" id="ARBA00023242"/>
    </source>
</evidence>
<dbReference type="InterPro" id="IPR050459">
    <property type="entry name" value="WD_repeat_RBAP46/RBAP48/MSI1"/>
</dbReference>
<reference evidence="10 11" key="1">
    <citation type="journal article" date="2004" name="Proc. Natl. Acad. Sci. U.S.A.">
        <title>The diploid genome sequence of Candida albicans.</title>
        <authorList>
            <person name="Jones T."/>
            <person name="Federspiel N.A."/>
            <person name="Chibana H."/>
            <person name="Dungan J."/>
            <person name="Kalman S."/>
            <person name="Magee B.B."/>
            <person name="Newport G."/>
            <person name="Thorstenson Y.R."/>
            <person name="Agabian N."/>
            <person name="Magee P.T."/>
            <person name="Davis R.W."/>
            <person name="Scherer S."/>
        </authorList>
    </citation>
    <scope>NUCLEOTIDE SEQUENCE [LARGE SCALE GENOMIC DNA]</scope>
    <source>
        <strain evidence="11">SC5314 / ATCC MYA-2876</strain>
    </source>
</reference>
<dbReference type="GO" id="GO:0033698">
    <property type="term" value="C:Rpd3L complex"/>
    <property type="evidence" value="ECO:0000318"/>
    <property type="project" value="GO_Central"/>
</dbReference>
<dbReference type="InterPro" id="IPR036322">
    <property type="entry name" value="WD40_repeat_dom_sf"/>
</dbReference>
<organism evidence="10 11">
    <name type="scientific">Candida albicans (strain SC5314 / ATCC MYA-2876)</name>
    <name type="common">Yeast</name>
    <dbReference type="NCBI Taxonomy" id="237561"/>
    <lineage>
        <taxon>Eukaryota</taxon>
        <taxon>Fungi</taxon>
        <taxon>Dikarya</taxon>
        <taxon>Ascomycota</taxon>
        <taxon>Saccharomycotina</taxon>
        <taxon>Pichiomycetes</taxon>
        <taxon>Debaryomycetaceae</taxon>
        <taxon>Candida/Lodderomyces clade</taxon>
        <taxon>Candida</taxon>
    </lineage>
</organism>
<dbReference type="GO" id="GO:0070210">
    <property type="term" value="C:Rpd3L-Expanded complex"/>
    <property type="evidence" value="ECO:0000318"/>
    <property type="project" value="GO_Central"/>
</dbReference>
<gene>
    <name evidence="9 10" type="primary">UME1</name>
    <name evidence="10" type="ordered locus">CAALFM_C703960CA</name>
    <name evidence="9" type="ordered locus">orf19.7185</name>
</gene>
<evidence type="ECO:0000256" key="7">
    <source>
        <dbReference type="SAM" id="MobiDB-lite"/>
    </source>
</evidence>
<feature type="compositionally biased region" description="Basic and acidic residues" evidence="7">
    <location>
        <begin position="468"/>
        <end position="485"/>
    </location>
</feature>
<dbReference type="SMART" id="SM00320">
    <property type="entry name" value="WD40"/>
    <property type="match status" value="6"/>
</dbReference>
<feature type="domain" description="Histone-binding protein RBBP4-like N-terminal" evidence="8">
    <location>
        <begin position="74"/>
        <end position="142"/>
    </location>
</feature>
<evidence type="ECO:0000313" key="10">
    <source>
        <dbReference type="EMBL" id="AOW30734.1"/>
    </source>
</evidence>
<reference evidence="10 11" key="3">
    <citation type="journal article" date="2013" name="Genome Biol.">
        <title>Assembly of a phased diploid Candida albicans genome facilitates allele-specific measurements and provides a simple model for repeat and indel structure.</title>
        <authorList>
            <person name="Muzzey D."/>
            <person name="Schwartz K."/>
            <person name="Weissman J.S."/>
            <person name="Sherlock G."/>
        </authorList>
    </citation>
    <scope>NUCLEOTIDE SEQUENCE [LARGE SCALE GENOMIC DNA]</scope>
    <source>
        <strain evidence="11">SC5314 / ATCC MYA-2876</strain>
    </source>
</reference>
<feature type="region of interest" description="Disordered" evidence="7">
    <location>
        <begin position="443"/>
        <end position="485"/>
    </location>
</feature>
<keyword evidence="5" id="KW-0539">Nucleus</keyword>
<dbReference type="InterPro" id="IPR015943">
    <property type="entry name" value="WD40/YVTN_repeat-like_dom_sf"/>
</dbReference>
<keyword evidence="3" id="KW-0677">Repeat</keyword>
<dbReference type="PROSITE" id="PS00678">
    <property type="entry name" value="WD_REPEATS_1"/>
    <property type="match status" value="1"/>
</dbReference>
<dbReference type="GO" id="GO:0042393">
    <property type="term" value="F:histone binding"/>
    <property type="evidence" value="ECO:0000318"/>
    <property type="project" value="GO_Central"/>
</dbReference>
<dbReference type="EMBL" id="CP017629">
    <property type="protein sequence ID" value="AOW30734.1"/>
    <property type="molecule type" value="Genomic_DNA"/>
</dbReference>
<dbReference type="Proteomes" id="UP000000559">
    <property type="component" value="Chromosome 7"/>
</dbReference>
<dbReference type="OrthoDB" id="427795at2759"/>
<evidence type="ECO:0000259" key="8">
    <source>
        <dbReference type="Pfam" id="PF12265"/>
    </source>
</evidence>
<dbReference type="Gene3D" id="2.130.10.10">
    <property type="entry name" value="YVTN repeat-like/Quinoprotein amine dehydrogenase"/>
    <property type="match status" value="1"/>
</dbReference>
<dbReference type="OMA" id="CEADWHP"/>
<dbReference type="GeneID" id="3643101"/>
<evidence type="ECO:0000313" key="9">
    <source>
        <dbReference type="CGD" id="CAL0000190335"/>
    </source>
</evidence>
<dbReference type="Pfam" id="PF00400">
    <property type="entry name" value="WD40"/>
    <property type="match status" value="2"/>
</dbReference>
<dbReference type="GO" id="GO:0005737">
    <property type="term" value="C:cytoplasm"/>
    <property type="evidence" value="ECO:0000318"/>
    <property type="project" value="GO_Central"/>
</dbReference>
<feature type="repeat" description="WD" evidence="6">
    <location>
        <begin position="340"/>
        <end position="382"/>
    </location>
</feature>
<evidence type="ECO:0000256" key="2">
    <source>
        <dbReference type="ARBA" id="ARBA00022574"/>
    </source>
</evidence>
<dbReference type="GO" id="GO:0006338">
    <property type="term" value="P:chromatin remodeling"/>
    <property type="evidence" value="ECO:0000318"/>
    <property type="project" value="GO_Central"/>
</dbReference>
<name>A0A1D8PRH3_CANAL</name>
<accession>A0A1D8PRH3</accession>
<reference evidence="10 11" key="2">
    <citation type="journal article" date="2007" name="Genome Biol.">
        <title>Assembly of the Candida albicans genome into sixteen supercontigs aligned on the eight chromosomes.</title>
        <authorList>
            <person name="van het Hoog M."/>
            <person name="Rast T.J."/>
            <person name="Martchenko M."/>
            <person name="Grindle S."/>
            <person name="Dignard D."/>
            <person name="Hogues H."/>
            <person name="Cuomo C."/>
            <person name="Berriman M."/>
            <person name="Scherer S."/>
            <person name="Magee B.B."/>
            <person name="Whiteway M."/>
            <person name="Chibana H."/>
            <person name="Nantel A."/>
            <person name="Magee P.T."/>
        </authorList>
    </citation>
    <scope>GENOME REANNOTATION</scope>
    <source>
        <strain evidence="11">SC5314 / ATCC MYA-2876</strain>
    </source>
</reference>
<dbReference type="InterPro" id="IPR022052">
    <property type="entry name" value="Histone-bd_RBBP4-like_N"/>
</dbReference>
<dbReference type="SMR" id="A0A1D8PRH3"/>
<dbReference type="GO" id="GO:0005634">
    <property type="term" value="C:nucleus"/>
    <property type="evidence" value="ECO:0000318"/>
    <property type="project" value="GO_Central"/>
</dbReference>
<protein>
    <submittedName>
        <fullName evidence="10">Ume1p</fullName>
    </submittedName>
</protein>
<sequence>MFSRPLEEMSKEQDMTKEKKMDYKTNNFRKTISQHLLSFRYQQLHIMPSSTNEFAKAERELVEEQQLQEKIVNEEFKIWKKTVPLLYDFIHTFALDNPSLVFQWLPTTSVSQSDLELKFLIGTNAINKSENYLKLTSISLPSTLVGATDSIPVPSDGIDTSNFKVVTQWKQTQEINKLKVSPNGSLAVGFSADGVIRSYNLDNFDSVDYKYHKQGGIALDWVDNNGFLSGSNDAQIALWQVDKSSTPLQLFKGHHGAINDISSIKEKHLFGSVSDDSTTQFHDTRVNATDINPVITVENSHIQNCIQFHPDIQTLYATGGKDNVVSLYDIRNYSTPFRKFYGHNDSVRQLQWDWNNPDILVSCGLDKRIIFWDLKNLDEDFTYPDATSNGKDTNSKRKQAVKTDPCLKYVHGGHTRRTNDFDIHPKVKNIFGSVGDDKLLEIWKPKSLPGDEPEQESTEVQEDEEMKDAETKGVKDGEEDTKMKD</sequence>
<dbReference type="VEuPathDB" id="FungiDB:C7_03960C_A"/>
<dbReference type="CGD" id="CAL0000190335">
    <property type="gene designation" value="UME1"/>
</dbReference>